<evidence type="ECO:0000256" key="1">
    <source>
        <dbReference type="ARBA" id="ARBA00007957"/>
    </source>
</evidence>
<dbReference type="GO" id="GO:1900376">
    <property type="term" value="P:regulation of secondary metabolite biosynthetic process"/>
    <property type="evidence" value="ECO:0007669"/>
    <property type="project" value="TreeGrafter"/>
</dbReference>
<evidence type="ECO:0000256" key="6">
    <source>
        <dbReference type="ARBA" id="ARBA00023163"/>
    </source>
</evidence>
<name>A0A1F7X3R0_9BACT</name>
<dbReference type="AlphaFoldDB" id="A0A1F7X3R0"/>
<accession>A0A1F7X3R0</accession>
<keyword evidence="4" id="KW-0805">Transcription regulation</keyword>
<evidence type="ECO:0000256" key="5">
    <source>
        <dbReference type="ARBA" id="ARBA00023125"/>
    </source>
</evidence>
<evidence type="ECO:0000256" key="3">
    <source>
        <dbReference type="ARBA" id="ARBA00022833"/>
    </source>
</evidence>
<keyword evidence="7" id="KW-0479">Metal-binding</keyword>
<feature type="binding site" evidence="8">
    <location>
        <position position="88"/>
    </location>
    <ligand>
        <name>Fe cation</name>
        <dbReference type="ChEBI" id="CHEBI:24875"/>
    </ligand>
</feature>
<dbReference type="InterPro" id="IPR036390">
    <property type="entry name" value="WH_DNA-bd_sf"/>
</dbReference>
<dbReference type="CDD" id="cd07153">
    <property type="entry name" value="Fur_like"/>
    <property type="match status" value="1"/>
</dbReference>
<keyword evidence="6" id="KW-0804">Transcription</keyword>
<keyword evidence="5" id="KW-0238">DNA-binding</keyword>
<comment type="cofactor">
    <cofactor evidence="8">
        <name>Mn(2+)</name>
        <dbReference type="ChEBI" id="CHEBI:29035"/>
    </cofactor>
    <cofactor evidence="8">
        <name>Fe(2+)</name>
        <dbReference type="ChEBI" id="CHEBI:29033"/>
    </cofactor>
    <text evidence="8">Binds 1 Mn(2+) or Fe(2+) ion per subunit.</text>
</comment>
<organism evidence="9 10">
    <name type="scientific">Candidatus Woesebacteria bacterium RBG_13_34_9</name>
    <dbReference type="NCBI Taxonomy" id="1802477"/>
    <lineage>
        <taxon>Bacteria</taxon>
        <taxon>Candidatus Woeseibacteriota</taxon>
    </lineage>
</organism>
<evidence type="ECO:0008006" key="11">
    <source>
        <dbReference type="Google" id="ProtNLM"/>
    </source>
</evidence>
<protein>
    <recommendedName>
        <fullName evidence="11">Transcriptional repressor</fullName>
    </recommendedName>
</protein>
<feature type="binding site" evidence="8">
    <location>
        <position position="126"/>
    </location>
    <ligand>
        <name>Fe cation</name>
        <dbReference type="ChEBI" id="CHEBI:24875"/>
    </ligand>
</feature>
<evidence type="ECO:0000256" key="7">
    <source>
        <dbReference type="PIRSR" id="PIRSR602481-1"/>
    </source>
</evidence>
<evidence type="ECO:0000256" key="8">
    <source>
        <dbReference type="PIRSR" id="PIRSR602481-2"/>
    </source>
</evidence>
<comment type="similarity">
    <text evidence="1">Belongs to the Fur family.</text>
</comment>
<dbReference type="InterPro" id="IPR036388">
    <property type="entry name" value="WH-like_DNA-bd_sf"/>
</dbReference>
<keyword evidence="8" id="KW-0408">Iron</keyword>
<dbReference type="Gene3D" id="1.10.10.10">
    <property type="entry name" value="Winged helix-like DNA-binding domain superfamily/Winged helix DNA-binding domain"/>
    <property type="match status" value="1"/>
</dbReference>
<evidence type="ECO:0000313" key="9">
    <source>
        <dbReference type="EMBL" id="OGM08945.1"/>
    </source>
</evidence>
<dbReference type="GO" id="GO:0000976">
    <property type="term" value="F:transcription cis-regulatory region binding"/>
    <property type="evidence" value="ECO:0007669"/>
    <property type="project" value="TreeGrafter"/>
</dbReference>
<comment type="caution">
    <text evidence="9">The sequence shown here is derived from an EMBL/GenBank/DDBJ whole genome shotgun (WGS) entry which is preliminary data.</text>
</comment>
<dbReference type="InterPro" id="IPR043135">
    <property type="entry name" value="Fur_C"/>
</dbReference>
<dbReference type="SUPFAM" id="SSF46785">
    <property type="entry name" value="Winged helix' DNA-binding domain"/>
    <property type="match status" value="1"/>
</dbReference>
<dbReference type="PANTHER" id="PTHR33202:SF7">
    <property type="entry name" value="FERRIC UPTAKE REGULATION PROTEIN"/>
    <property type="match status" value="1"/>
</dbReference>
<feature type="binding site" evidence="7">
    <location>
        <position position="137"/>
    </location>
    <ligand>
        <name>Zn(2+)</name>
        <dbReference type="ChEBI" id="CHEBI:29105"/>
    </ligand>
</feature>
<dbReference type="GO" id="GO:0008270">
    <property type="term" value="F:zinc ion binding"/>
    <property type="evidence" value="ECO:0007669"/>
    <property type="project" value="TreeGrafter"/>
</dbReference>
<dbReference type="Gene3D" id="3.30.1490.190">
    <property type="match status" value="1"/>
</dbReference>
<dbReference type="InterPro" id="IPR002481">
    <property type="entry name" value="FUR"/>
</dbReference>
<evidence type="ECO:0000256" key="4">
    <source>
        <dbReference type="ARBA" id="ARBA00023015"/>
    </source>
</evidence>
<gene>
    <name evidence="9" type="ORF">A2159_01175</name>
</gene>
<evidence type="ECO:0000313" key="10">
    <source>
        <dbReference type="Proteomes" id="UP000179219"/>
    </source>
</evidence>
<keyword evidence="2" id="KW-0678">Repressor</keyword>
<feature type="binding site" evidence="7">
    <location>
        <position position="94"/>
    </location>
    <ligand>
        <name>Zn(2+)</name>
        <dbReference type="ChEBI" id="CHEBI:29105"/>
    </ligand>
</feature>
<feature type="binding site" evidence="7">
    <location>
        <position position="97"/>
    </location>
    <ligand>
        <name>Zn(2+)</name>
        <dbReference type="ChEBI" id="CHEBI:29105"/>
    </ligand>
</feature>
<dbReference type="Proteomes" id="UP000179219">
    <property type="component" value="Unassembled WGS sequence"/>
</dbReference>
<dbReference type="GO" id="GO:0045892">
    <property type="term" value="P:negative regulation of DNA-templated transcription"/>
    <property type="evidence" value="ECO:0007669"/>
    <property type="project" value="TreeGrafter"/>
</dbReference>
<reference evidence="9 10" key="1">
    <citation type="journal article" date="2016" name="Nat. Commun.">
        <title>Thousands of microbial genomes shed light on interconnected biogeochemical processes in an aquifer system.</title>
        <authorList>
            <person name="Anantharaman K."/>
            <person name="Brown C.T."/>
            <person name="Hug L.A."/>
            <person name="Sharon I."/>
            <person name="Castelle C.J."/>
            <person name="Probst A.J."/>
            <person name="Thomas B.C."/>
            <person name="Singh A."/>
            <person name="Wilkins M.J."/>
            <person name="Karaoz U."/>
            <person name="Brodie E.L."/>
            <person name="Williams K.H."/>
            <person name="Hubbard S.S."/>
            <person name="Banfield J.F."/>
        </authorList>
    </citation>
    <scope>NUCLEOTIDE SEQUENCE [LARGE SCALE GENOMIC DNA]</scope>
</reference>
<comment type="cofactor">
    <cofactor evidence="7">
        <name>Zn(2+)</name>
        <dbReference type="ChEBI" id="CHEBI:29105"/>
    </cofactor>
    <text evidence="7">Binds 1 zinc ion per subunit.</text>
</comment>
<sequence>MNLDLTLSSLRDKGYKITNVRKEVVGIFSKADKPLSAGEVHNILQTSGLSVNKTTVYRELVFLLKAGCLIEVNLKPKEISYESKDLMHHHHLVCETCGKVDNVTNCLAKELEEDVLKKKGFKISRHSLEFYGTCADCSKKA</sequence>
<keyword evidence="3 7" id="KW-0862">Zinc</keyword>
<dbReference type="GO" id="GO:0003700">
    <property type="term" value="F:DNA-binding transcription factor activity"/>
    <property type="evidence" value="ECO:0007669"/>
    <property type="project" value="InterPro"/>
</dbReference>
<dbReference type="Pfam" id="PF01475">
    <property type="entry name" value="FUR"/>
    <property type="match status" value="1"/>
</dbReference>
<proteinExistence type="inferred from homology"/>
<dbReference type="EMBL" id="MGFP01000036">
    <property type="protein sequence ID" value="OGM08945.1"/>
    <property type="molecule type" value="Genomic_DNA"/>
</dbReference>
<feature type="binding site" evidence="7">
    <location>
        <position position="134"/>
    </location>
    <ligand>
        <name>Zn(2+)</name>
        <dbReference type="ChEBI" id="CHEBI:29105"/>
    </ligand>
</feature>
<evidence type="ECO:0000256" key="2">
    <source>
        <dbReference type="ARBA" id="ARBA00022491"/>
    </source>
</evidence>
<dbReference type="PANTHER" id="PTHR33202">
    <property type="entry name" value="ZINC UPTAKE REGULATION PROTEIN"/>
    <property type="match status" value="1"/>
</dbReference>